<dbReference type="EMBL" id="PYGA01000016">
    <property type="protein sequence ID" value="PSK93753.1"/>
    <property type="molecule type" value="Genomic_DNA"/>
</dbReference>
<evidence type="ECO:0000313" key="3">
    <source>
        <dbReference type="Proteomes" id="UP000240542"/>
    </source>
</evidence>
<keyword evidence="3" id="KW-1185">Reference proteome</keyword>
<sequence length="289" mass="30291">MAMPVVVPGDPLRPARADPHFHAEADTARSLGAPVALLDHDALLNGRPQDAARRIPAGLGPTWYRGWMIPAHRYTELADTLAARGSPLNVPAPAYRSAHELPGWYPHFTGATPASAWCAAAPHTPPGPERLAALAAPLGPGPGMVKDYVKSRKHEWDDACYVPDLADTATLHRVAARMVRLQGDDLCGGVVVRVFADLTGAEVRVWWIRGRPAAAGAHPDTPEQAPALATAATDAVAPMVQALGHPFVTTDLAASPDGAWTVVEVGDGQVSDRPATLDPAVLLAPLLGG</sequence>
<dbReference type="OrthoDB" id="5355744at2"/>
<dbReference type="InterPro" id="IPR025643">
    <property type="entry name" value="R2K_3"/>
</dbReference>
<feature type="domain" description="ATP-grasp" evidence="1">
    <location>
        <begin position="138"/>
        <end position="283"/>
    </location>
</feature>
<comment type="caution">
    <text evidence="2">The sequence shown here is derived from an EMBL/GenBank/DDBJ whole genome shotgun (WGS) entry which is preliminary data.</text>
</comment>
<name>A0A2P8D975_9ACTN</name>
<proteinExistence type="predicted"/>
<reference evidence="2 3" key="1">
    <citation type="submission" date="2018-03" db="EMBL/GenBank/DDBJ databases">
        <title>Genomic Encyclopedia of Archaeal and Bacterial Type Strains, Phase II (KMG-II): from individual species to whole genera.</title>
        <authorList>
            <person name="Goeker M."/>
        </authorList>
    </citation>
    <scope>NUCLEOTIDE SEQUENCE [LARGE SCALE GENOMIC DNA]</scope>
    <source>
        <strain evidence="2 3">DSM 45312</strain>
    </source>
</reference>
<evidence type="ECO:0000313" key="2">
    <source>
        <dbReference type="EMBL" id="PSK93753.1"/>
    </source>
</evidence>
<evidence type="ECO:0000259" key="1">
    <source>
        <dbReference type="Pfam" id="PF14243"/>
    </source>
</evidence>
<organism evidence="2 3">
    <name type="scientific">Murinocardiopsis flavida</name>
    <dbReference type="NCBI Taxonomy" id="645275"/>
    <lineage>
        <taxon>Bacteria</taxon>
        <taxon>Bacillati</taxon>
        <taxon>Actinomycetota</taxon>
        <taxon>Actinomycetes</taxon>
        <taxon>Streptosporangiales</taxon>
        <taxon>Nocardiopsidaceae</taxon>
        <taxon>Murinocardiopsis</taxon>
    </lineage>
</organism>
<protein>
    <recommendedName>
        <fullName evidence="1">ATP-grasp domain-containing protein</fullName>
    </recommendedName>
</protein>
<dbReference type="Pfam" id="PF14243">
    <property type="entry name" value="R2K_3"/>
    <property type="match status" value="1"/>
</dbReference>
<gene>
    <name evidence="2" type="ORF">CLV63_116160</name>
</gene>
<dbReference type="RefSeq" id="WP_106585012.1">
    <property type="nucleotide sequence ID" value="NZ_PYGA01000016.1"/>
</dbReference>
<accession>A0A2P8D975</accession>
<dbReference type="Proteomes" id="UP000240542">
    <property type="component" value="Unassembled WGS sequence"/>
</dbReference>
<dbReference type="AlphaFoldDB" id="A0A2P8D975"/>